<keyword evidence="4" id="KW-1185">Reference proteome</keyword>
<evidence type="ECO:0000259" key="2">
    <source>
        <dbReference type="Pfam" id="PF24802"/>
    </source>
</evidence>
<comment type="caution">
    <text evidence="3">The sequence shown here is derived from an EMBL/GenBank/DDBJ whole genome shotgun (WGS) entry which is preliminary data.</text>
</comment>
<evidence type="ECO:0000313" key="4">
    <source>
        <dbReference type="Proteomes" id="UP000717696"/>
    </source>
</evidence>
<organism evidence="3 4">
    <name type="scientific">Dactylonectria estremocensis</name>
    <dbReference type="NCBI Taxonomy" id="1079267"/>
    <lineage>
        <taxon>Eukaryota</taxon>
        <taxon>Fungi</taxon>
        <taxon>Dikarya</taxon>
        <taxon>Ascomycota</taxon>
        <taxon>Pezizomycotina</taxon>
        <taxon>Sordariomycetes</taxon>
        <taxon>Hypocreomycetidae</taxon>
        <taxon>Hypocreales</taxon>
        <taxon>Nectriaceae</taxon>
        <taxon>Dactylonectria</taxon>
    </lineage>
</organism>
<name>A0A9P9EWW8_9HYPO</name>
<proteinExistence type="predicted"/>
<feature type="domain" description="DUF7703" evidence="2">
    <location>
        <begin position="10"/>
        <end position="249"/>
    </location>
</feature>
<evidence type="ECO:0000256" key="1">
    <source>
        <dbReference type="SAM" id="Phobius"/>
    </source>
</evidence>
<feature type="transmembrane region" description="Helical" evidence="1">
    <location>
        <begin position="47"/>
        <end position="70"/>
    </location>
</feature>
<protein>
    <submittedName>
        <fullName evidence="3">Integral membrane protein</fullName>
    </submittedName>
</protein>
<dbReference type="PANTHER" id="PTHR37013:SF4">
    <property type="entry name" value="INTEGRAL MEMBRANE PROTEIN"/>
    <property type="match status" value="1"/>
</dbReference>
<sequence>MAGETDLSPLSTLKARLMAGLFAVAFYNTIEIFFLIFTTFQRWNGRYFWSMMAAATGIPAHTIAFLLRYYGVASSVSMGAFSILGWCFMVTGQSIVLWSRLHLVVDDPLKIRLVLLMIIVNVLALHIPETVIFVLLQTDPETYLHTFIVYERVEIVLFSMQESIISGLFLWEGYHSFQAVIVLKGATGRRIVVQLVALFLVNVLLDSVLVTLEYTNNFDLETACKPLIYSIKLKVEFIILNRLLVFIRQTPALAVRVVATNSVAHAQPV</sequence>
<dbReference type="OrthoDB" id="405906at2759"/>
<feature type="transmembrane region" description="Helical" evidence="1">
    <location>
        <begin position="17"/>
        <end position="40"/>
    </location>
</feature>
<feature type="transmembrane region" description="Helical" evidence="1">
    <location>
        <begin position="76"/>
        <end position="101"/>
    </location>
</feature>
<keyword evidence="1" id="KW-0812">Transmembrane</keyword>
<accession>A0A9P9EWW8</accession>
<evidence type="ECO:0000313" key="3">
    <source>
        <dbReference type="EMBL" id="KAH7146757.1"/>
    </source>
</evidence>
<feature type="transmembrane region" description="Helical" evidence="1">
    <location>
        <begin position="113"/>
        <end position="135"/>
    </location>
</feature>
<gene>
    <name evidence="3" type="ORF">B0J13DRAFT_584258</name>
</gene>
<keyword evidence="1" id="KW-1133">Transmembrane helix</keyword>
<dbReference type="PANTHER" id="PTHR37013">
    <property type="entry name" value="INTEGRAL MEMBRANE PROTEIN (AFU_ORTHOLOGUE AFUA_1G05950)-RELATED"/>
    <property type="match status" value="1"/>
</dbReference>
<feature type="transmembrane region" description="Helical" evidence="1">
    <location>
        <begin position="191"/>
        <end position="212"/>
    </location>
</feature>
<dbReference type="Pfam" id="PF24802">
    <property type="entry name" value="DUF7703"/>
    <property type="match status" value="1"/>
</dbReference>
<reference evidence="3" key="1">
    <citation type="journal article" date="2021" name="Nat. Commun.">
        <title>Genetic determinants of endophytism in the Arabidopsis root mycobiome.</title>
        <authorList>
            <person name="Mesny F."/>
            <person name="Miyauchi S."/>
            <person name="Thiergart T."/>
            <person name="Pickel B."/>
            <person name="Atanasova L."/>
            <person name="Karlsson M."/>
            <person name="Huettel B."/>
            <person name="Barry K.W."/>
            <person name="Haridas S."/>
            <person name="Chen C."/>
            <person name="Bauer D."/>
            <person name="Andreopoulos W."/>
            <person name="Pangilinan J."/>
            <person name="LaButti K."/>
            <person name="Riley R."/>
            <person name="Lipzen A."/>
            <person name="Clum A."/>
            <person name="Drula E."/>
            <person name="Henrissat B."/>
            <person name="Kohler A."/>
            <person name="Grigoriev I.V."/>
            <person name="Martin F.M."/>
            <person name="Hacquard S."/>
        </authorList>
    </citation>
    <scope>NUCLEOTIDE SEQUENCE</scope>
    <source>
        <strain evidence="3">MPI-CAGE-AT-0021</strain>
    </source>
</reference>
<dbReference type="AlphaFoldDB" id="A0A9P9EWW8"/>
<dbReference type="Proteomes" id="UP000717696">
    <property type="component" value="Unassembled WGS sequence"/>
</dbReference>
<dbReference type="InterPro" id="IPR056120">
    <property type="entry name" value="DUF7703"/>
</dbReference>
<dbReference type="EMBL" id="JAGMUU010000008">
    <property type="protein sequence ID" value="KAH7146757.1"/>
    <property type="molecule type" value="Genomic_DNA"/>
</dbReference>
<keyword evidence="1" id="KW-0472">Membrane</keyword>
<feature type="transmembrane region" description="Helical" evidence="1">
    <location>
        <begin position="155"/>
        <end position="171"/>
    </location>
</feature>